<feature type="region of interest" description="Disordered" evidence="1">
    <location>
        <begin position="188"/>
        <end position="218"/>
    </location>
</feature>
<gene>
    <name evidence="2" type="ORF">DFH07DRAFT_973853</name>
</gene>
<keyword evidence="3" id="KW-1185">Reference proteome</keyword>
<comment type="caution">
    <text evidence="2">The sequence shown here is derived from an EMBL/GenBank/DDBJ whole genome shotgun (WGS) entry which is preliminary data.</text>
</comment>
<protein>
    <submittedName>
        <fullName evidence="2">Uncharacterized protein</fullName>
    </submittedName>
</protein>
<dbReference type="AlphaFoldDB" id="A0AAD7HBV0"/>
<evidence type="ECO:0000313" key="3">
    <source>
        <dbReference type="Proteomes" id="UP001215280"/>
    </source>
</evidence>
<evidence type="ECO:0000256" key="1">
    <source>
        <dbReference type="SAM" id="MobiDB-lite"/>
    </source>
</evidence>
<name>A0AAD7HBV0_9AGAR</name>
<dbReference type="Proteomes" id="UP001215280">
    <property type="component" value="Unassembled WGS sequence"/>
</dbReference>
<evidence type="ECO:0000313" key="2">
    <source>
        <dbReference type="EMBL" id="KAJ7716572.1"/>
    </source>
</evidence>
<dbReference type="EMBL" id="JARJLG010000330">
    <property type="protein sequence ID" value="KAJ7716572.1"/>
    <property type="molecule type" value="Genomic_DNA"/>
</dbReference>
<accession>A0AAD7HBV0</accession>
<sequence length="381" mass="41470">MANALLLAYFAVQGILNEQNRIVAKATLKTLENQVTAVIIHYKTIAFARHDRLQPAANTFLPIPPTSKSQSVYPNTTYVVFDVVFGPVYDPRFNDTAPAPAPLLNTTKAAPSPPPPAFPLTFRWFLAVCVFATLALGRTKFRRRSSLVQAPPPMQAPLFVLDSRRTVDLKQLITTEAPSGDDTLFYLAPPSPSPPRQSAPLQPTAVHTSAAASSSSLQPGAAPLLTTASNLLSCCRWAEKKFLGAAEWSKFLMTQVVATVNGLARARGTEVEDPVTDDFLLKYQGLVDNLVTPLARRVRELREKTATVEGKPAAAAVEKEVSRRATLLQDVVHIFETPRRPGGLRAVVIEDKETMAAAVAAHQPRGLIRPLKGRGMGRHLF</sequence>
<reference evidence="2" key="1">
    <citation type="submission" date="2023-03" db="EMBL/GenBank/DDBJ databases">
        <title>Massive genome expansion in bonnet fungi (Mycena s.s.) driven by repeated elements and novel gene families across ecological guilds.</title>
        <authorList>
            <consortium name="Lawrence Berkeley National Laboratory"/>
            <person name="Harder C.B."/>
            <person name="Miyauchi S."/>
            <person name="Viragh M."/>
            <person name="Kuo A."/>
            <person name="Thoen E."/>
            <person name="Andreopoulos B."/>
            <person name="Lu D."/>
            <person name="Skrede I."/>
            <person name="Drula E."/>
            <person name="Henrissat B."/>
            <person name="Morin E."/>
            <person name="Kohler A."/>
            <person name="Barry K."/>
            <person name="LaButti K."/>
            <person name="Morin E."/>
            <person name="Salamov A."/>
            <person name="Lipzen A."/>
            <person name="Mereny Z."/>
            <person name="Hegedus B."/>
            <person name="Baldrian P."/>
            <person name="Stursova M."/>
            <person name="Weitz H."/>
            <person name="Taylor A."/>
            <person name="Grigoriev I.V."/>
            <person name="Nagy L.G."/>
            <person name="Martin F."/>
            <person name="Kauserud H."/>
        </authorList>
    </citation>
    <scope>NUCLEOTIDE SEQUENCE</scope>
    <source>
        <strain evidence="2">CBHHK188m</strain>
    </source>
</reference>
<feature type="compositionally biased region" description="Low complexity" evidence="1">
    <location>
        <begin position="198"/>
        <end position="216"/>
    </location>
</feature>
<organism evidence="2 3">
    <name type="scientific">Mycena maculata</name>
    <dbReference type="NCBI Taxonomy" id="230809"/>
    <lineage>
        <taxon>Eukaryota</taxon>
        <taxon>Fungi</taxon>
        <taxon>Dikarya</taxon>
        <taxon>Basidiomycota</taxon>
        <taxon>Agaricomycotina</taxon>
        <taxon>Agaricomycetes</taxon>
        <taxon>Agaricomycetidae</taxon>
        <taxon>Agaricales</taxon>
        <taxon>Marasmiineae</taxon>
        <taxon>Mycenaceae</taxon>
        <taxon>Mycena</taxon>
    </lineage>
</organism>
<proteinExistence type="predicted"/>